<comment type="subcellular location">
    <subcellularLocation>
        <location evidence="1">Membrane</location>
        <topology evidence="1">Multi-pass membrane protein</topology>
    </subcellularLocation>
</comment>
<feature type="transmembrane region" description="Helical" evidence="7">
    <location>
        <begin position="150"/>
        <end position="167"/>
    </location>
</feature>
<feature type="transmembrane region" description="Helical" evidence="7">
    <location>
        <begin position="173"/>
        <end position="194"/>
    </location>
</feature>
<keyword evidence="5 7" id="KW-0472">Membrane</keyword>
<evidence type="ECO:0000256" key="4">
    <source>
        <dbReference type="ARBA" id="ARBA00022989"/>
    </source>
</evidence>
<evidence type="ECO:0000256" key="3">
    <source>
        <dbReference type="ARBA" id="ARBA00022692"/>
    </source>
</evidence>
<dbReference type="InterPro" id="IPR000156">
    <property type="entry name" value="Ran_bind_dom"/>
</dbReference>
<name>A0A9W4NPD5_9EURO</name>
<feature type="compositionally biased region" description="Polar residues" evidence="6">
    <location>
        <begin position="34"/>
        <end position="44"/>
    </location>
</feature>
<dbReference type="PROSITE" id="PS50196">
    <property type="entry name" value="RANBD1"/>
    <property type="match status" value="1"/>
</dbReference>
<keyword evidence="3 7" id="KW-0812">Transmembrane</keyword>
<feature type="compositionally biased region" description="Polar residues" evidence="6">
    <location>
        <begin position="766"/>
        <end position="802"/>
    </location>
</feature>
<dbReference type="GO" id="GO:0006888">
    <property type="term" value="P:endoplasmic reticulum to Golgi vesicle-mediated transport"/>
    <property type="evidence" value="ECO:0007669"/>
    <property type="project" value="InterPro"/>
</dbReference>
<feature type="transmembrane region" description="Helical" evidence="7">
    <location>
        <begin position="206"/>
        <end position="228"/>
    </location>
</feature>
<reference evidence="9" key="1">
    <citation type="submission" date="2021-07" db="EMBL/GenBank/DDBJ databases">
        <authorList>
            <person name="Branca A.L. A."/>
        </authorList>
    </citation>
    <scope>NUCLEOTIDE SEQUENCE</scope>
</reference>
<evidence type="ECO:0000256" key="6">
    <source>
        <dbReference type="SAM" id="MobiDB-lite"/>
    </source>
</evidence>
<feature type="transmembrane region" description="Helical" evidence="7">
    <location>
        <begin position="264"/>
        <end position="285"/>
    </location>
</feature>
<feature type="compositionally biased region" description="Acidic residues" evidence="6">
    <location>
        <begin position="726"/>
        <end position="742"/>
    </location>
</feature>
<comment type="similarity">
    <text evidence="2">Belongs to the YIP1 family.</text>
</comment>
<evidence type="ECO:0000259" key="8">
    <source>
        <dbReference type="PROSITE" id="PS50196"/>
    </source>
</evidence>
<feature type="region of interest" description="Disordered" evidence="6">
    <location>
        <begin position="657"/>
        <end position="676"/>
    </location>
</feature>
<proteinExistence type="inferred from homology"/>
<dbReference type="Proteomes" id="UP001152592">
    <property type="component" value="Unassembled WGS sequence"/>
</dbReference>
<gene>
    <name evidence="9" type="ORF">PSALAMII_LOCUS6691</name>
</gene>
<feature type="region of interest" description="Disordered" evidence="6">
    <location>
        <begin position="857"/>
        <end position="973"/>
    </location>
</feature>
<keyword evidence="4 7" id="KW-1133">Transmembrane helix</keyword>
<feature type="transmembrane region" description="Helical" evidence="7">
    <location>
        <begin position="234"/>
        <end position="252"/>
    </location>
</feature>
<dbReference type="AlphaFoldDB" id="A0A9W4NPD5"/>
<dbReference type="OrthoDB" id="10249920at2759"/>
<evidence type="ECO:0000256" key="7">
    <source>
        <dbReference type="SAM" id="Phobius"/>
    </source>
</evidence>
<dbReference type="SUPFAM" id="SSF50729">
    <property type="entry name" value="PH domain-like"/>
    <property type="match status" value="1"/>
</dbReference>
<feature type="domain" description="RanBD1" evidence="8">
    <location>
        <begin position="959"/>
        <end position="1088"/>
    </location>
</feature>
<protein>
    <recommendedName>
        <fullName evidence="8">RanBD1 domain-containing protein</fullName>
    </recommendedName>
</protein>
<dbReference type="Pfam" id="PF00638">
    <property type="entry name" value="Ran_BP1"/>
    <property type="match status" value="1"/>
</dbReference>
<evidence type="ECO:0000313" key="10">
    <source>
        <dbReference type="Proteomes" id="UP001152592"/>
    </source>
</evidence>
<comment type="caution">
    <text evidence="9">The sequence shown here is derived from an EMBL/GenBank/DDBJ whole genome shotgun (WGS) entry which is preliminary data.</text>
</comment>
<dbReference type="InterPro" id="IPR045231">
    <property type="entry name" value="Yip1/4-like"/>
</dbReference>
<feature type="region of interest" description="Disordered" evidence="6">
    <location>
        <begin position="303"/>
        <end position="362"/>
    </location>
</feature>
<evidence type="ECO:0000313" key="9">
    <source>
        <dbReference type="EMBL" id="CAG8390982.1"/>
    </source>
</evidence>
<feature type="compositionally biased region" description="Basic residues" evidence="6">
    <location>
        <begin position="317"/>
        <end position="336"/>
    </location>
</feature>
<dbReference type="SMART" id="SM00160">
    <property type="entry name" value="RanBD"/>
    <property type="match status" value="1"/>
</dbReference>
<accession>A0A9W4NPD5</accession>
<dbReference type="EMBL" id="CAJVPD010000245">
    <property type="protein sequence ID" value="CAG8390982.1"/>
    <property type="molecule type" value="Genomic_DNA"/>
</dbReference>
<evidence type="ECO:0000256" key="5">
    <source>
        <dbReference type="ARBA" id="ARBA00023136"/>
    </source>
</evidence>
<dbReference type="PANTHER" id="PTHR21236">
    <property type="entry name" value="GOLGI MEMBRANE PROTEIN YIP1"/>
    <property type="match status" value="1"/>
</dbReference>
<feature type="compositionally biased region" description="Polar residues" evidence="6">
    <location>
        <begin position="874"/>
        <end position="889"/>
    </location>
</feature>
<dbReference type="GO" id="GO:0005802">
    <property type="term" value="C:trans-Golgi network"/>
    <property type="evidence" value="ECO:0007669"/>
    <property type="project" value="TreeGrafter"/>
</dbReference>
<dbReference type="InterPro" id="IPR011993">
    <property type="entry name" value="PH-like_dom_sf"/>
</dbReference>
<evidence type="ECO:0000256" key="1">
    <source>
        <dbReference type="ARBA" id="ARBA00004141"/>
    </source>
</evidence>
<sequence length="1092" mass="116905">MEGEFKTRGTNLILAIDADDPLHDTSDTAPLRGNIQTDSGSRAQASGYGNYLTSSMGGEDRRATQNTIDESVWDTLSRDLVAVWEKMRQVLWPKYLLGGMMQRGGSGTADAEQGGAAGFGRNLRGLVGRWPDADVVLQGGMSDGLRDWDLWGPLVFCLVLSLFLSIAKGDQSSVVFSGVFCMVWIGQAAVTLQIKLLGGKISFFQSICIIGYTLFPLVIAAMLSALGLPTIARIPVYLVLVAWSLAAGVSILGGSGVVRNRVGIAVYPLLVFYVAIGCLCFIKPLHLHQDGTWSGRVALRRRRTGRPPPATSGQHRCGGRPHQPKAFSRGRRRRGRAPHEAVAGGDPRGRGVPSHQGWADRQRLHGECQQSLRYPLRPSQSPRGPYPIPPTQTAPGQGTRIPEGNVIDAVCHPIEAKLTLPMDPDFTFGCAGVKTSKHFTFPFDVNVKIPIVDIQSNVPAGSGLPINLAAGPMNQDAAGNATADPMGQNAAANLAEGPKSHISISSDASETSAITPFMYRGYRVLDPEYQRNGFVELGPLLSPGAFEAPQLPVQTELVRDYPSAPTYAHNAYTMLDSDRPSGLYTCPGPVFDASNPGVHVPLGPHDATYERNVYTMRDPDYPPGTYLPPPHTVFTARTPDYHSDLKLPPLRAGFTARTPDHHPAPEFPPLRPGFTARTPDYSATRFTQTIPGPTLYPPARSESLVSGYFGSEEPMPSMEQTPNPDPQDEDEEPAETPEENSTEEPKSPQEKSTEEPKSTEEQKSTDQAFTASAFGQASAGSPFALNNNNPAASPFALNSANPAASPFGLNTATPAAASFASTDPTAPVPSSFSNSAFNSAATGSAFSLKGTSGFGFGGLPSGSPFATPLAGTSGKVTSFASPNLPSSLSDPKDKDTAFGAPKTDKAEPAKETDAEPKGDTNDTFVAEKTDERFHAKTGTCSSIGTPWITRPGPANLDSPSLTPKVETGEENETTKFSAKGKLFYFDESRWKERGAGTFKINTTTDSNGNLSARMIMRADGALRVTLNSAMFHDMNFGGEGRTRPTTRDIFLASNEDGKVGHLLLRLANVEQALDLYDVIEEVLQDLAKPVKN</sequence>
<feature type="compositionally biased region" description="Basic and acidic residues" evidence="6">
    <location>
        <begin position="743"/>
        <end position="764"/>
    </location>
</feature>
<dbReference type="Gene3D" id="2.30.29.30">
    <property type="entry name" value="Pleckstrin-homology domain (PH domain)/Phosphotyrosine-binding domain (PTB)"/>
    <property type="match status" value="1"/>
</dbReference>
<dbReference type="PANTHER" id="PTHR21236:SF1">
    <property type="entry name" value="PROTEIN YIPF6"/>
    <property type="match status" value="1"/>
</dbReference>
<dbReference type="InterPro" id="IPR006977">
    <property type="entry name" value="Yip1_dom"/>
</dbReference>
<organism evidence="9 10">
    <name type="scientific">Penicillium salamii</name>
    <dbReference type="NCBI Taxonomy" id="1612424"/>
    <lineage>
        <taxon>Eukaryota</taxon>
        <taxon>Fungi</taxon>
        <taxon>Dikarya</taxon>
        <taxon>Ascomycota</taxon>
        <taxon>Pezizomycotina</taxon>
        <taxon>Eurotiomycetes</taxon>
        <taxon>Eurotiomycetidae</taxon>
        <taxon>Eurotiales</taxon>
        <taxon>Aspergillaceae</taxon>
        <taxon>Penicillium</taxon>
    </lineage>
</organism>
<feature type="region of interest" description="Disordered" evidence="6">
    <location>
        <begin position="688"/>
        <end position="811"/>
    </location>
</feature>
<evidence type="ECO:0000256" key="2">
    <source>
        <dbReference type="ARBA" id="ARBA00010596"/>
    </source>
</evidence>
<dbReference type="GO" id="GO:0016020">
    <property type="term" value="C:membrane"/>
    <property type="evidence" value="ECO:0007669"/>
    <property type="project" value="UniProtKB-SubCell"/>
</dbReference>
<feature type="compositionally biased region" description="Basic and acidic residues" evidence="6">
    <location>
        <begin position="890"/>
        <end position="934"/>
    </location>
</feature>
<dbReference type="Pfam" id="PF04893">
    <property type="entry name" value="Yip1"/>
    <property type="match status" value="1"/>
</dbReference>
<feature type="region of interest" description="Disordered" evidence="6">
    <location>
        <begin position="24"/>
        <end position="48"/>
    </location>
</feature>